<dbReference type="InterPro" id="IPR036409">
    <property type="entry name" value="Aldolase_II/adducin_N_sf"/>
</dbReference>
<dbReference type="InterPro" id="IPR001303">
    <property type="entry name" value="Aldolase_II/adducin_N"/>
</dbReference>
<organism evidence="2">
    <name type="scientific">marine metagenome</name>
    <dbReference type="NCBI Taxonomy" id="408172"/>
    <lineage>
        <taxon>unclassified sequences</taxon>
        <taxon>metagenomes</taxon>
        <taxon>ecological metagenomes</taxon>
    </lineage>
</organism>
<reference evidence="2" key="1">
    <citation type="submission" date="2018-05" db="EMBL/GenBank/DDBJ databases">
        <authorList>
            <person name="Lanie J.A."/>
            <person name="Ng W.-L."/>
            <person name="Kazmierczak K.M."/>
            <person name="Andrzejewski T.M."/>
            <person name="Davidsen T.M."/>
            <person name="Wayne K.J."/>
            <person name="Tettelin H."/>
            <person name="Glass J.I."/>
            <person name="Rusch D."/>
            <person name="Podicherti R."/>
            <person name="Tsui H.-C.T."/>
            <person name="Winkler M.E."/>
        </authorList>
    </citation>
    <scope>NUCLEOTIDE SEQUENCE</scope>
</reference>
<gene>
    <name evidence="2" type="ORF">METZ01_LOCUS258036</name>
</gene>
<dbReference type="Gene3D" id="3.40.225.10">
    <property type="entry name" value="Class II aldolase/adducin N-terminal domain"/>
    <property type="match status" value="1"/>
</dbReference>
<sequence>MALRIYTTHLLGSEKKLVLHGGGNTSVKSFYTDIFNQKSRVIFVKGSGCDMSNLNHQGMPGLKLESLLKTVSFKKMTDETMVNYLRSNLLDSNSPNPSVETLLHAFLPHKYIDHTHSNAILSIVNLKESRLLIKKIFGKKLAIVPYIMPGFQLAKL</sequence>
<feature type="non-terminal residue" evidence="2">
    <location>
        <position position="156"/>
    </location>
</feature>
<dbReference type="AlphaFoldDB" id="A0A382J188"/>
<proteinExistence type="predicted"/>
<feature type="domain" description="Class II aldolase/adducin N-terminal" evidence="1">
    <location>
        <begin position="7"/>
        <end position="153"/>
    </location>
</feature>
<dbReference type="Pfam" id="PF00596">
    <property type="entry name" value="Aldolase_II"/>
    <property type="match status" value="1"/>
</dbReference>
<accession>A0A382J188</accession>
<dbReference type="EMBL" id="UINC01070776">
    <property type="protein sequence ID" value="SVC05182.1"/>
    <property type="molecule type" value="Genomic_DNA"/>
</dbReference>
<dbReference type="SUPFAM" id="SSF53639">
    <property type="entry name" value="AraD/HMP-PK domain-like"/>
    <property type="match status" value="1"/>
</dbReference>
<evidence type="ECO:0000313" key="2">
    <source>
        <dbReference type="EMBL" id="SVC05182.1"/>
    </source>
</evidence>
<protein>
    <recommendedName>
        <fullName evidence="1">Class II aldolase/adducin N-terminal domain-containing protein</fullName>
    </recommendedName>
</protein>
<evidence type="ECO:0000259" key="1">
    <source>
        <dbReference type="Pfam" id="PF00596"/>
    </source>
</evidence>
<name>A0A382J188_9ZZZZ</name>